<organism evidence="8 9">
    <name type="scientific">Rhizobium rhododendri</name>
    <dbReference type="NCBI Taxonomy" id="2506430"/>
    <lineage>
        <taxon>Bacteria</taxon>
        <taxon>Pseudomonadati</taxon>
        <taxon>Pseudomonadota</taxon>
        <taxon>Alphaproteobacteria</taxon>
        <taxon>Hyphomicrobiales</taxon>
        <taxon>Rhizobiaceae</taxon>
        <taxon>Rhizobium/Agrobacterium group</taxon>
        <taxon>Rhizobium</taxon>
    </lineage>
</organism>
<evidence type="ECO:0000256" key="5">
    <source>
        <dbReference type="ARBA" id="ARBA00047664"/>
    </source>
</evidence>
<feature type="active site" description="Proton donor" evidence="6">
    <location>
        <position position="113"/>
    </location>
</feature>
<feature type="binding site" evidence="6">
    <location>
        <position position="69"/>
    </location>
    <ligand>
        <name>(6R)-10-formyltetrahydrofolate</name>
        <dbReference type="ChEBI" id="CHEBI:195366"/>
    </ligand>
</feature>
<dbReference type="GO" id="GO:0004644">
    <property type="term" value="F:phosphoribosylglycinamide formyltransferase activity"/>
    <property type="evidence" value="ECO:0007669"/>
    <property type="project" value="UniProtKB-EC"/>
</dbReference>
<feature type="domain" description="Formyl transferase N-terminal" evidence="7">
    <location>
        <begin position="6"/>
        <end position="186"/>
    </location>
</feature>
<dbReference type="SUPFAM" id="SSF53328">
    <property type="entry name" value="Formyltransferase"/>
    <property type="match status" value="1"/>
</dbReference>
<reference evidence="8" key="1">
    <citation type="journal article" date="2019" name="Phytopathology">
        <title>A Novel Group of Rhizobium tumorigenes-Like Agrobacteria Associated with Crown Gall Disease of Rhododendron and Blueberry.</title>
        <authorList>
            <person name="Kuzmanovic N."/>
            <person name="Behrens P."/>
            <person name="Idczak E."/>
            <person name="Wagner S."/>
            <person name="Gotz M."/>
            <person name="Sproer C."/>
            <person name="Bunk B."/>
            <person name="Overmann J."/>
            <person name="Smalla K."/>
        </authorList>
    </citation>
    <scope>NUCLEOTIDE SEQUENCE</scope>
    <source>
        <strain evidence="8">Rho-6.2</strain>
    </source>
</reference>
<dbReference type="Gene3D" id="3.40.50.170">
    <property type="entry name" value="Formyl transferase, N-terminal domain"/>
    <property type="match status" value="1"/>
</dbReference>
<protein>
    <recommendedName>
        <fullName evidence="6">Phosphoribosylglycinamide formyltransferase</fullName>
        <ecNumber evidence="6">2.1.2.2</ecNumber>
    </recommendedName>
    <alternativeName>
        <fullName evidence="6">5'-phosphoribosylglycinamide transformylase</fullName>
    </alternativeName>
    <alternativeName>
        <fullName evidence="6">GAR transformylase</fullName>
        <shortName evidence="6">GART</shortName>
    </alternativeName>
</protein>
<evidence type="ECO:0000256" key="4">
    <source>
        <dbReference type="ARBA" id="ARBA00038440"/>
    </source>
</evidence>
<dbReference type="HAMAP" id="MF_01930">
    <property type="entry name" value="PurN"/>
    <property type="match status" value="1"/>
</dbReference>
<accession>A0ABY8IKW7</accession>
<comment type="function">
    <text evidence="6">Catalyzes the transfer of a formyl group from 10-formyltetrahydrofolate to 5-phospho-ribosyl-glycinamide (GAR), producing 5-phospho-ribosyl-N-formylglycinamide (FGAR) and tetrahydrofolate.</text>
</comment>
<dbReference type="Pfam" id="PF00551">
    <property type="entry name" value="Formyl_trans_N"/>
    <property type="match status" value="1"/>
</dbReference>
<comment type="similarity">
    <text evidence="4 6">Belongs to the GART family.</text>
</comment>
<keyword evidence="3 6" id="KW-0658">Purine biosynthesis</keyword>
<dbReference type="InterPro" id="IPR001555">
    <property type="entry name" value="GART_AS"/>
</dbReference>
<keyword evidence="9" id="KW-1185">Reference proteome</keyword>
<evidence type="ECO:0000256" key="6">
    <source>
        <dbReference type="HAMAP-Rule" id="MF_01930"/>
    </source>
</evidence>
<evidence type="ECO:0000256" key="1">
    <source>
        <dbReference type="ARBA" id="ARBA00005054"/>
    </source>
</evidence>
<gene>
    <name evidence="6 8" type="primary">purN</name>
    <name evidence="8" type="ORF">PR018_04250</name>
</gene>
<feature type="binding site" evidence="6">
    <location>
        <position position="111"/>
    </location>
    <ligand>
        <name>(6R)-10-formyltetrahydrofolate</name>
        <dbReference type="ChEBI" id="CHEBI:195366"/>
    </ligand>
</feature>
<name>A0ABY8IKW7_9HYPH</name>
<evidence type="ECO:0000313" key="9">
    <source>
        <dbReference type="Proteomes" id="UP000318939"/>
    </source>
</evidence>
<comment type="catalytic activity">
    <reaction evidence="5 6">
        <text>N(1)-(5-phospho-beta-D-ribosyl)glycinamide + (6R)-10-formyltetrahydrofolate = N(2)-formyl-N(1)-(5-phospho-beta-D-ribosyl)glycinamide + (6S)-5,6,7,8-tetrahydrofolate + H(+)</text>
        <dbReference type="Rhea" id="RHEA:15053"/>
        <dbReference type="ChEBI" id="CHEBI:15378"/>
        <dbReference type="ChEBI" id="CHEBI:57453"/>
        <dbReference type="ChEBI" id="CHEBI:143788"/>
        <dbReference type="ChEBI" id="CHEBI:147286"/>
        <dbReference type="ChEBI" id="CHEBI:195366"/>
        <dbReference type="EC" id="2.1.2.2"/>
    </reaction>
</comment>
<dbReference type="EC" id="2.1.2.2" evidence="6"/>
<dbReference type="InterPro" id="IPR036477">
    <property type="entry name" value="Formyl_transf_N_sf"/>
</dbReference>
<comment type="pathway">
    <text evidence="1 6">Purine metabolism; IMP biosynthesis via de novo pathway; N(2)-formyl-N(1)-(5-phospho-D-ribosyl)glycinamide from N(1)-(5-phospho-D-ribosyl)glycinamide (10-formyl THF route): step 1/1.</text>
</comment>
<evidence type="ECO:0000313" key="8">
    <source>
        <dbReference type="EMBL" id="WFS23734.1"/>
    </source>
</evidence>
<feature type="binding site" evidence="6">
    <location>
        <begin position="16"/>
        <end position="18"/>
    </location>
    <ligand>
        <name>N(1)-(5-phospho-beta-D-ribosyl)glycinamide</name>
        <dbReference type="ChEBI" id="CHEBI:143788"/>
    </ligand>
</feature>
<evidence type="ECO:0000259" key="7">
    <source>
        <dbReference type="Pfam" id="PF00551"/>
    </source>
</evidence>
<dbReference type="PANTHER" id="PTHR43369:SF2">
    <property type="entry name" value="PHOSPHORIBOSYLGLYCINAMIDE FORMYLTRANSFERASE"/>
    <property type="match status" value="1"/>
</dbReference>
<dbReference type="PANTHER" id="PTHR43369">
    <property type="entry name" value="PHOSPHORIBOSYLGLYCINAMIDE FORMYLTRANSFERASE"/>
    <property type="match status" value="1"/>
</dbReference>
<evidence type="ECO:0000256" key="3">
    <source>
        <dbReference type="ARBA" id="ARBA00022755"/>
    </source>
</evidence>
<dbReference type="Proteomes" id="UP000318939">
    <property type="component" value="Chromosome"/>
</dbReference>
<feature type="site" description="Raises pKa of active site His" evidence="6">
    <location>
        <position position="149"/>
    </location>
</feature>
<feature type="binding site" evidence="6">
    <location>
        <begin position="94"/>
        <end position="97"/>
    </location>
    <ligand>
        <name>(6R)-10-formyltetrahydrofolate</name>
        <dbReference type="ChEBI" id="CHEBI:195366"/>
    </ligand>
</feature>
<sequence length="229" mass="24489">MSETRKRAVIFISGTGSNMMSLIKAAQAPDYAAEIVGVISDRAEAAGLAKAQAEGIPAFAIPRGDFKSKEAHEAAILERLDELQPDIICLAGYMRLLTGDFIKRYKGRIINIHPSLLPLFPGLNTHQRALDAGMKIVGCTVHFVTEGMDEGPVIGQGSVAVLVDDNAQTLAARVLTIEHQLYPLALRLIAEGKVRMEKGVTVTTNEAGGTLIPPALKKLIALLVDPDKA</sequence>
<reference evidence="8" key="2">
    <citation type="journal article" date="2023" name="MicrobiologyOpen">
        <title>Genomics of the tumorigenes clade of the family Rhizobiaceae and description of Rhizobium rhododendri sp. nov.</title>
        <authorList>
            <person name="Kuzmanovic N."/>
            <person name="diCenzo G.C."/>
            <person name="Bunk B."/>
            <person name="Sproeer C."/>
            <person name="Fruehling A."/>
            <person name="Neumann-Schaal M."/>
            <person name="Overmann J."/>
            <person name="Smalla K."/>
        </authorList>
    </citation>
    <scope>NUCLEOTIDE SEQUENCE</scope>
    <source>
        <strain evidence="8">Rho-6.2</strain>
    </source>
</reference>
<evidence type="ECO:0000256" key="2">
    <source>
        <dbReference type="ARBA" id="ARBA00022679"/>
    </source>
</evidence>
<dbReference type="CDD" id="cd08645">
    <property type="entry name" value="FMT_core_GART"/>
    <property type="match status" value="1"/>
</dbReference>
<dbReference type="NCBIfam" id="TIGR00639">
    <property type="entry name" value="PurN"/>
    <property type="match status" value="1"/>
</dbReference>
<keyword evidence="2 6" id="KW-0808">Transferase</keyword>
<dbReference type="EMBL" id="CP117267">
    <property type="protein sequence ID" value="WFS23734.1"/>
    <property type="molecule type" value="Genomic_DNA"/>
</dbReference>
<dbReference type="InterPro" id="IPR004607">
    <property type="entry name" value="GART"/>
</dbReference>
<proteinExistence type="inferred from homology"/>
<dbReference type="PROSITE" id="PS00373">
    <property type="entry name" value="GART"/>
    <property type="match status" value="1"/>
</dbReference>
<dbReference type="RefSeq" id="WP_142829634.1">
    <property type="nucleotide sequence ID" value="NZ_CP117267.1"/>
</dbReference>
<dbReference type="InterPro" id="IPR002376">
    <property type="entry name" value="Formyl_transf_N"/>
</dbReference>